<dbReference type="GO" id="GO:0016491">
    <property type="term" value="F:oxidoreductase activity"/>
    <property type="evidence" value="ECO:0007669"/>
    <property type="project" value="UniProtKB-KW"/>
</dbReference>
<dbReference type="SUPFAM" id="SSF89733">
    <property type="entry name" value="L-sulfolactate dehydrogenase-like"/>
    <property type="match status" value="1"/>
</dbReference>
<keyword evidence="2" id="KW-0560">Oxidoreductase</keyword>
<gene>
    <name evidence="3" type="ORF">SAMN05444170_0704</name>
</gene>
<dbReference type="Pfam" id="PF02615">
    <property type="entry name" value="Ldh_2"/>
    <property type="match status" value="1"/>
</dbReference>
<sequence length="358" mass="36804">MSSSANAATTSVRVDADKLIGVVADTFAALGVAAGSARIVAEDLVLADLEGVGSHGVMLLPMYVERLQKGSVSKESAGAIVVDNRTSIGIDAHHALGQLTAHQAVGLVTSRAREYGMATVAVRNAFHFGTAGRYARLIASQGCVGIVMSNTRPLLPAPGGAEAITGNNPIAFAVPSNGTHPVEVDMALSATAMGKIRLAAAAGKPIPADWAMAADGSPTTDPNEAIKGMLAPAAGPKGFGLAFVIDLLCGGLSDGAIGAEVRPLYGDASQPYRCSQLFLALDVRNFTDPEAFAERVNEQAQRVSRSKHAPGIERVYAPGELAYATREGNAGKVTLSRQTFDGFVTAAKSAGVQVEPLL</sequence>
<dbReference type="AlphaFoldDB" id="A0A1M7T3U7"/>
<accession>A0A1M7T3U7</accession>
<evidence type="ECO:0000256" key="2">
    <source>
        <dbReference type="ARBA" id="ARBA00023002"/>
    </source>
</evidence>
<protein>
    <submittedName>
        <fullName evidence="3">Malate/lactate/ureidoglycolate dehydrogenase, LDH2 family</fullName>
    </submittedName>
</protein>
<name>A0A1M7T3U7_9BRAD</name>
<evidence type="ECO:0000313" key="4">
    <source>
        <dbReference type="Proteomes" id="UP000184096"/>
    </source>
</evidence>
<organism evidence="3 4">
    <name type="scientific">Bradyrhizobium erythrophlei</name>
    <dbReference type="NCBI Taxonomy" id="1437360"/>
    <lineage>
        <taxon>Bacteria</taxon>
        <taxon>Pseudomonadati</taxon>
        <taxon>Pseudomonadota</taxon>
        <taxon>Alphaproteobacteria</taxon>
        <taxon>Hyphomicrobiales</taxon>
        <taxon>Nitrobacteraceae</taxon>
        <taxon>Bradyrhizobium</taxon>
    </lineage>
</organism>
<dbReference type="RefSeq" id="WP_072816712.1">
    <property type="nucleotide sequence ID" value="NZ_LT670849.1"/>
</dbReference>
<dbReference type="EMBL" id="LT670849">
    <property type="protein sequence ID" value="SHN65381.1"/>
    <property type="molecule type" value="Genomic_DNA"/>
</dbReference>
<dbReference type="InterPro" id="IPR003767">
    <property type="entry name" value="Malate/L-lactate_DH-like"/>
</dbReference>
<evidence type="ECO:0000313" key="3">
    <source>
        <dbReference type="EMBL" id="SHN65381.1"/>
    </source>
</evidence>
<keyword evidence="4" id="KW-1185">Reference proteome</keyword>
<dbReference type="InterPro" id="IPR036111">
    <property type="entry name" value="Mal/L-sulfo/L-lacto_DH-like_sf"/>
</dbReference>
<dbReference type="PANTHER" id="PTHR11091">
    <property type="entry name" value="OXIDOREDUCTASE-RELATED"/>
    <property type="match status" value="1"/>
</dbReference>
<dbReference type="Proteomes" id="UP000184096">
    <property type="component" value="Chromosome I"/>
</dbReference>
<comment type="similarity">
    <text evidence="1">Belongs to the LDH2/MDH2 oxidoreductase family.</text>
</comment>
<reference evidence="4" key="1">
    <citation type="submission" date="2016-11" db="EMBL/GenBank/DDBJ databases">
        <authorList>
            <person name="Varghese N."/>
            <person name="Submissions S."/>
        </authorList>
    </citation>
    <scope>NUCLEOTIDE SEQUENCE [LARGE SCALE GENOMIC DNA]</scope>
    <source>
        <strain evidence="4">GAS401</strain>
    </source>
</reference>
<dbReference type="InterPro" id="IPR043144">
    <property type="entry name" value="Mal/L-sulf/L-lact_DH-like_ah"/>
</dbReference>
<dbReference type="Gene3D" id="3.30.1370.60">
    <property type="entry name" value="Hypothetical oxidoreductase yiak, domain 2"/>
    <property type="match status" value="1"/>
</dbReference>
<dbReference type="Gene3D" id="1.10.1530.10">
    <property type="match status" value="1"/>
</dbReference>
<dbReference type="InterPro" id="IPR043143">
    <property type="entry name" value="Mal/L-sulf/L-lact_DH-like_NADP"/>
</dbReference>
<evidence type="ECO:0000256" key="1">
    <source>
        <dbReference type="ARBA" id="ARBA00006056"/>
    </source>
</evidence>
<dbReference type="PANTHER" id="PTHR11091:SF0">
    <property type="entry name" value="MALATE DEHYDROGENASE"/>
    <property type="match status" value="1"/>
</dbReference>
<proteinExistence type="inferred from homology"/>
<dbReference type="OrthoDB" id="9811519at2"/>